<evidence type="ECO:0000313" key="2">
    <source>
        <dbReference type="EMBL" id="KAG9066449.1"/>
    </source>
</evidence>
<evidence type="ECO:0000256" key="1">
    <source>
        <dbReference type="SAM" id="MobiDB-lite"/>
    </source>
</evidence>
<evidence type="ECO:0000313" key="3">
    <source>
        <dbReference type="Proteomes" id="UP000707451"/>
    </source>
</evidence>
<dbReference type="OrthoDB" id="2402888at2759"/>
<comment type="caution">
    <text evidence="2">The sequence shown here is derived from an EMBL/GenBank/DDBJ whole genome shotgun (WGS) entry which is preliminary data.</text>
</comment>
<dbReference type="Proteomes" id="UP000707451">
    <property type="component" value="Unassembled WGS sequence"/>
</dbReference>
<reference evidence="2" key="1">
    <citation type="submission" date="2021-06" db="EMBL/GenBank/DDBJ databases">
        <title>Genome Sequence of Mortierella hyaline Strain SCG-10, a Cold-Adapted, Nitrate-Reducing Fungus Isolated from Soil in Minnesota, USA.</title>
        <authorList>
            <person name="Aldossari N."/>
        </authorList>
    </citation>
    <scope>NUCLEOTIDE SEQUENCE</scope>
    <source>
        <strain evidence="2">SCG-10</strain>
    </source>
</reference>
<feature type="compositionally biased region" description="Polar residues" evidence="1">
    <location>
        <begin position="460"/>
        <end position="476"/>
    </location>
</feature>
<feature type="region of interest" description="Disordered" evidence="1">
    <location>
        <begin position="460"/>
        <end position="482"/>
    </location>
</feature>
<organism evidence="2 3">
    <name type="scientific">Linnemannia hyalina</name>
    <dbReference type="NCBI Taxonomy" id="64524"/>
    <lineage>
        <taxon>Eukaryota</taxon>
        <taxon>Fungi</taxon>
        <taxon>Fungi incertae sedis</taxon>
        <taxon>Mucoromycota</taxon>
        <taxon>Mortierellomycotina</taxon>
        <taxon>Mortierellomycetes</taxon>
        <taxon>Mortierellales</taxon>
        <taxon>Mortierellaceae</taxon>
        <taxon>Linnemannia</taxon>
    </lineage>
</organism>
<accession>A0A9P7XV24</accession>
<dbReference type="EMBL" id="JAHRHY010000010">
    <property type="protein sequence ID" value="KAG9066449.1"/>
    <property type="molecule type" value="Genomic_DNA"/>
</dbReference>
<sequence length="482" mass="54492">MSNAASNDIRQERQDFIIAGQPYKSAIECAERFYNNFTFRNQGAATDAFRSSLENIQDSHSWVPAFLRESSTTDFKTKERSLLKKASNIKIRQKLHALPGALSRATAEAAMTAIETNRKLNNAGSKIITKRALGLFDKMESSTSDTGSSWRRDEIDMLSVFERFAAIEGSYSLVQDHIADMTEGSSFVRSLSNKEYSTACLPTFGAPSIATKWPTFQPVVDRVLRSSFSFDEVFSAIKDESFRDPFVDDHYFHFRDTIPETLNEREGFADTTWSIIRGALKLADVSSRFLEVPVVGVEVRKNANKNLLEEIKEQAHQADGVGYLASERSQIYLAESSVLHLPDTRKRILDEIKVKRDMRDTLIAQLAEFSRESLPPRRFSVFGSTSFGPHTKFYQMDIAGVFRVYQVGSMLIPLTKEGFASKLRRCITTALRFALRIGDERDRRLMAEDLSELDKQSLQRACSQVSQTSRTPTGGRNQKKKQ</sequence>
<proteinExistence type="predicted"/>
<name>A0A9P7XV24_9FUNG</name>
<dbReference type="AlphaFoldDB" id="A0A9P7XV24"/>
<gene>
    <name evidence="2" type="ORF">KI688_001675</name>
</gene>
<protein>
    <submittedName>
        <fullName evidence="2">Uncharacterized protein</fullName>
    </submittedName>
</protein>
<keyword evidence="3" id="KW-1185">Reference proteome</keyword>